<feature type="domain" description="Glycosyl transferase family 1" evidence="7">
    <location>
        <begin position="246"/>
        <end position="413"/>
    </location>
</feature>
<name>A0A7G9YGC6_9EURY</name>
<dbReference type="InterPro" id="IPR052078">
    <property type="entry name" value="Trehalose_Metab_GTase"/>
</dbReference>
<dbReference type="PANTHER" id="PTHR47779:SF1">
    <property type="entry name" value="SYNTHASE (CCG-9), PUTATIVE (AFU_ORTHOLOGUE AFUA_3G12100)-RELATED"/>
    <property type="match status" value="1"/>
</dbReference>
<dbReference type="Pfam" id="PF00534">
    <property type="entry name" value="Glycos_transf_1"/>
    <property type="match status" value="1"/>
</dbReference>
<dbReference type="AlphaFoldDB" id="A0A7G9YGC6"/>
<dbReference type="Gene3D" id="3.40.50.2000">
    <property type="entry name" value="Glycogen Phosphorylase B"/>
    <property type="match status" value="2"/>
</dbReference>
<dbReference type="GO" id="GO:0006006">
    <property type="term" value="P:glucose metabolic process"/>
    <property type="evidence" value="ECO:0007669"/>
    <property type="project" value="UniProtKB-KW"/>
</dbReference>
<dbReference type="SUPFAM" id="SSF53756">
    <property type="entry name" value="UDP-Glycosyltransferase/glycogen phosphorylase"/>
    <property type="match status" value="1"/>
</dbReference>
<dbReference type="EC" id="2.4.1.245" evidence="9"/>
<sequence length="443" mass="49401">MKPVQNVPPRNPEKSKKSIWDYESIVGRRPLEYLEMLAENITGNVQHINATYTGGGVAEILTSLVPLSNGLGVETEWNVIRGDDEFFSVTKSFHNALHGSLDGLTDVRMYEPHGTPDEPGSQINVLGMKQDIFETYLHWNEINSEEMTVDGDFVFMHDPQPAAMIRAKERGKWIWRCHIDVSSPDRLVWNFLKEFVSKYDASVFSAPLFARPDVHTRQFLVPPSIDPLSEKNIELPEGEIDKVLDRYGITRDKPTIVQVSRFDRLKDIPGTIDAYKLVKERIDCQLILAGGVASDDPEGLKVHHEIAKKAEGDPDVHVLLGSPPFTEIEINAFQRAADVIMQKSLKEGFGLVVSEGLWKGKPVVGGATGGIPLQIIDGVTGYLASSSDEAASHIANLLKHPELARRLGENGREHVRNNFLITRQLKDYLLLMLSLEDPSGIVE</sequence>
<dbReference type="PANTHER" id="PTHR47779">
    <property type="entry name" value="SYNTHASE (CCG-9), PUTATIVE (AFU_ORTHOLOGUE AFUA_3G12100)-RELATED"/>
    <property type="match status" value="1"/>
</dbReference>
<organism evidence="9">
    <name type="scientific">Candidatus Methanogaster sp. ANME-2c ERB4</name>
    <dbReference type="NCBI Taxonomy" id="2759911"/>
    <lineage>
        <taxon>Archaea</taxon>
        <taxon>Methanobacteriati</taxon>
        <taxon>Methanobacteriota</taxon>
        <taxon>Stenosarchaea group</taxon>
        <taxon>Methanomicrobia</taxon>
        <taxon>Methanosarcinales</taxon>
        <taxon>ANME-2 cluster</taxon>
        <taxon>Candidatus Methanogasteraceae</taxon>
        <taxon>Candidatus Methanogaster</taxon>
    </lineage>
</organism>
<proteinExistence type="inferred from homology"/>
<evidence type="ECO:0000259" key="8">
    <source>
        <dbReference type="Pfam" id="PF21269"/>
    </source>
</evidence>
<protein>
    <submittedName>
        <fullName evidence="9">Trehalose synthase</fullName>
        <ecNumber evidence="9">2.4.1.245</ecNumber>
    </submittedName>
</protein>
<keyword evidence="6" id="KW-0119">Carbohydrate metabolism</keyword>
<evidence type="ECO:0000256" key="1">
    <source>
        <dbReference type="ARBA" id="ARBA00009481"/>
    </source>
</evidence>
<feature type="domain" description="Trehalose synthase N-terminal" evidence="8">
    <location>
        <begin position="47"/>
        <end position="102"/>
    </location>
</feature>
<dbReference type="InterPro" id="IPR001296">
    <property type="entry name" value="Glyco_trans_1"/>
</dbReference>
<evidence type="ECO:0000256" key="3">
    <source>
        <dbReference type="ARBA" id="ARBA00022526"/>
    </source>
</evidence>
<dbReference type="InterPro" id="IPR049438">
    <property type="entry name" value="TreT_GT1"/>
</dbReference>
<accession>A0A7G9YGC6</accession>
<evidence type="ECO:0000256" key="2">
    <source>
        <dbReference type="ARBA" id="ARBA00011738"/>
    </source>
</evidence>
<keyword evidence="5 9" id="KW-0808">Transferase</keyword>
<gene>
    <name evidence="9" type="primary">treT</name>
    <name evidence="9" type="ORF">NBCJMJBN_00021</name>
</gene>
<dbReference type="Pfam" id="PF21269">
    <property type="entry name" value="TreT_GT1"/>
    <property type="match status" value="2"/>
</dbReference>
<keyword evidence="4 9" id="KW-0328">Glycosyltransferase</keyword>
<evidence type="ECO:0000259" key="7">
    <source>
        <dbReference type="Pfam" id="PF00534"/>
    </source>
</evidence>
<evidence type="ECO:0000313" key="9">
    <source>
        <dbReference type="EMBL" id="QNO47060.1"/>
    </source>
</evidence>
<feature type="domain" description="Trehalose synthase N-terminal" evidence="8">
    <location>
        <begin position="128"/>
        <end position="210"/>
    </location>
</feature>
<comment type="similarity">
    <text evidence="1">Belongs to the glycosyltransferase group 1 family. Glycosyltransferase 4 subfamily.</text>
</comment>
<evidence type="ECO:0000256" key="4">
    <source>
        <dbReference type="ARBA" id="ARBA00022676"/>
    </source>
</evidence>
<evidence type="ECO:0000256" key="5">
    <source>
        <dbReference type="ARBA" id="ARBA00022679"/>
    </source>
</evidence>
<keyword evidence="3" id="KW-0313">Glucose metabolism</keyword>
<dbReference type="GO" id="GO:0102986">
    <property type="term" value="F:trehalose synthase activity"/>
    <property type="evidence" value="ECO:0007669"/>
    <property type="project" value="UniProtKB-EC"/>
</dbReference>
<reference evidence="9" key="1">
    <citation type="submission" date="2020-06" db="EMBL/GenBank/DDBJ databases">
        <title>Unique genomic features of the anaerobic methanotrophic archaea.</title>
        <authorList>
            <person name="Chadwick G.L."/>
            <person name="Skennerton C.T."/>
            <person name="Laso-Perez R."/>
            <person name="Leu A.O."/>
            <person name="Speth D.R."/>
            <person name="Yu H."/>
            <person name="Morgan-Lang C."/>
            <person name="Hatzenpichler R."/>
            <person name="Goudeau D."/>
            <person name="Malmstrom R."/>
            <person name="Brazelton W.J."/>
            <person name="Woyke T."/>
            <person name="Hallam S.J."/>
            <person name="Tyson G.W."/>
            <person name="Wegener G."/>
            <person name="Boetius A."/>
            <person name="Orphan V."/>
        </authorList>
    </citation>
    <scope>NUCLEOTIDE SEQUENCE</scope>
</reference>
<comment type="subunit">
    <text evidence="2">Homodimer.</text>
</comment>
<evidence type="ECO:0000256" key="6">
    <source>
        <dbReference type="ARBA" id="ARBA00023277"/>
    </source>
</evidence>
<dbReference type="EMBL" id="MT631239">
    <property type="protein sequence ID" value="QNO47060.1"/>
    <property type="molecule type" value="Genomic_DNA"/>
</dbReference>